<sequence length="272" mass="30947">MDFKKVLAAFLVVFVAVDIFLGVQWVQEYPFSDNRTTDQQILDEMSDDGISYGKLSQSRHTGSYLAGKSGKQELANQQKKLKSGWQSLFSDDQLVVIPATDVQLGTDEDSDRVALDKLVAKENRVIKGDEYQYSQKMTELVRAKENTSAKLYAYVEKVPSDNHPLVTGQAQIVFEVDSKHRLQKYEQQYVNQLQFLRDDMQLISEKQALINLYQYNELPNNSTVKLSKLGYAPLTTVKDDIIFIPVWQFLVETSNKETTLITVNAINGSIMK</sequence>
<evidence type="ECO:0000313" key="3">
    <source>
        <dbReference type="Proteomes" id="UP000185473"/>
    </source>
</evidence>
<accession>A0A1L6R9H4</accession>
<dbReference type="KEGG" id="wjo:FOL01_0299"/>
<dbReference type="EMBL" id="CP014332">
    <property type="protein sequence ID" value="APS41158.1"/>
    <property type="molecule type" value="Genomic_DNA"/>
</dbReference>
<feature type="domain" description="Regulatory protein YycH-like" evidence="1">
    <location>
        <begin position="34"/>
        <end position="266"/>
    </location>
</feature>
<evidence type="ECO:0000313" key="2">
    <source>
        <dbReference type="EMBL" id="APS41158.1"/>
    </source>
</evidence>
<dbReference type="STRING" id="1631871.FOL01_0299"/>
<dbReference type="InterPro" id="IPR018604">
    <property type="entry name" value="YycI-like"/>
</dbReference>
<name>A0A1L6R9H4_9LACO</name>
<dbReference type="OrthoDB" id="2135943at2"/>
<dbReference type="Pfam" id="PF09648">
    <property type="entry name" value="YycI"/>
    <property type="match status" value="1"/>
</dbReference>
<dbReference type="GO" id="GO:0016020">
    <property type="term" value="C:membrane"/>
    <property type="evidence" value="ECO:0007669"/>
    <property type="project" value="InterPro"/>
</dbReference>
<organism evidence="2 3">
    <name type="scientific">Weissella jogaejeotgali</name>
    <dbReference type="NCBI Taxonomy" id="1631871"/>
    <lineage>
        <taxon>Bacteria</taxon>
        <taxon>Bacillati</taxon>
        <taxon>Bacillota</taxon>
        <taxon>Bacilli</taxon>
        <taxon>Lactobacillales</taxon>
        <taxon>Lactobacillaceae</taxon>
        <taxon>Weissella</taxon>
    </lineage>
</organism>
<reference evidence="2 3" key="1">
    <citation type="submission" date="2016-02" db="EMBL/GenBank/DDBJ databases">
        <title>Complete Genome Sequence of Weissella jogaejeotgali FOL01.</title>
        <authorList>
            <person name="Lee J.-H."/>
            <person name="Ku H.-J."/>
        </authorList>
    </citation>
    <scope>NUCLEOTIDE SEQUENCE [LARGE SCALE GENOMIC DNA]</scope>
    <source>
        <strain evidence="2 3">FOL01</strain>
    </source>
</reference>
<dbReference type="RefSeq" id="WP_075268999.1">
    <property type="nucleotide sequence ID" value="NZ_CP014332.1"/>
</dbReference>
<protein>
    <recommendedName>
        <fullName evidence="1">Regulatory protein YycH-like domain-containing protein</fullName>
    </recommendedName>
</protein>
<dbReference type="AlphaFoldDB" id="A0A1L6R9H4"/>
<proteinExistence type="predicted"/>
<keyword evidence="3" id="KW-1185">Reference proteome</keyword>
<gene>
    <name evidence="2" type="ORF">FOL01_0299</name>
</gene>
<dbReference type="Proteomes" id="UP000185473">
    <property type="component" value="Chromosome"/>
</dbReference>
<dbReference type="Gene3D" id="2.40.128.690">
    <property type="entry name" value="YycH protein, domain 3-like"/>
    <property type="match status" value="1"/>
</dbReference>
<evidence type="ECO:0000259" key="1">
    <source>
        <dbReference type="Pfam" id="PF09648"/>
    </source>
</evidence>